<feature type="transmembrane region" description="Helical" evidence="1">
    <location>
        <begin position="6"/>
        <end position="30"/>
    </location>
</feature>
<reference evidence="2" key="2">
    <citation type="submission" date="2023-05" db="EMBL/GenBank/DDBJ databases">
        <authorList>
            <person name="Schelkunov M.I."/>
        </authorList>
    </citation>
    <scope>NUCLEOTIDE SEQUENCE</scope>
    <source>
        <strain evidence="2">Hsosn_3</strain>
        <tissue evidence="2">Leaf</tissue>
    </source>
</reference>
<evidence type="ECO:0000313" key="2">
    <source>
        <dbReference type="EMBL" id="KAK1393370.1"/>
    </source>
</evidence>
<gene>
    <name evidence="2" type="ORF">POM88_012426</name>
</gene>
<keyword evidence="1" id="KW-0472">Membrane</keyword>
<evidence type="ECO:0000313" key="3">
    <source>
        <dbReference type="Proteomes" id="UP001237642"/>
    </source>
</evidence>
<sequence length="108" mass="12025">MASPVLNVSIAIAVVAATTVLCRVLNWVWLRPKKLEKHLRKQGFHGNSYRFLYGDTKEHISTLMATRSNPIPISHDVPSRTTPFLCNSASLSAITVKEHFSGQDQHQG</sequence>
<keyword evidence="1" id="KW-1133">Transmembrane helix</keyword>
<name>A0AAD8J0B9_9APIA</name>
<keyword evidence="3" id="KW-1185">Reference proteome</keyword>
<keyword evidence="1" id="KW-0812">Transmembrane</keyword>
<evidence type="ECO:0000256" key="1">
    <source>
        <dbReference type="SAM" id="Phobius"/>
    </source>
</evidence>
<protein>
    <recommendedName>
        <fullName evidence="4">Cytochrome P450</fullName>
    </recommendedName>
</protein>
<proteinExistence type="predicted"/>
<evidence type="ECO:0008006" key="4">
    <source>
        <dbReference type="Google" id="ProtNLM"/>
    </source>
</evidence>
<organism evidence="2 3">
    <name type="scientific">Heracleum sosnowskyi</name>
    <dbReference type="NCBI Taxonomy" id="360622"/>
    <lineage>
        <taxon>Eukaryota</taxon>
        <taxon>Viridiplantae</taxon>
        <taxon>Streptophyta</taxon>
        <taxon>Embryophyta</taxon>
        <taxon>Tracheophyta</taxon>
        <taxon>Spermatophyta</taxon>
        <taxon>Magnoliopsida</taxon>
        <taxon>eudicotyledons</taxon>
        <taxon>Gunneridae</taxon>
        <taxon>Pentapetalae</taxon>
        <taxon>asterids</taxon>
        <taxon>campanulids</taxon>
        <taxon>Apiales</taxon>
        <taxon>Apiaceae</taxon>
        <taxon>Apioideae</taxon>
        <taxon>apioid superclade</taxon>
        <taxon>Tordylieae</taxon>
        <taxon>Tordyliinae</taxon>
        <taxon>Heracleum</taxon>
    </lineage>
</organism>
<dbReference type="Proteomes" id="UP001237642">
    <property type="component" value="Unassembled WGS sequence"/>
</dbReference>
<dbReference type="AlphaFoldDB" id="A0AAD8J0B9"/>
<comment type="caution">
    <text evidence="2">The sequence shown here is derived from an EMBL/GenBank/DDBJ whole genome shotgun (WGS) entry which is preliminary data.</text>
</comment>
<accession>A0AAD8J0B9</accession>
<reference evidence="2" key="1">
    <citation type="submission" date="2023-02" db="EMBL/GenBank/DDBJ databases">
        <title>Genome of toxic invasive species Heracleum sosnowskyi carries increased number of genes despite the absence of recent whole-genome duplications.</title>
        <authorList>
            <person name="Schelkunov M."/>
            <person name="Shtratnikova V."/>
            <person name="Makarenko M."/>
            <person name="Klepikova A."/>
            <person name="Omelchenko D."/>
            <person name="Novikova G."/>
            <person name="Obukhova E."/>
            <person name="Bogdanov V."/>
            <person name="Penin A."/>
            <person name="Logacheva M."/>
        </authorList>
    </citation>
    <scope>NUCLEOTIDE SEQUENCE</scope>
    <source>
        <strain evidence="2">Hsosn_3</strain>
        <tissue evidence="2">Leaf</tissue>
    </source>
</reference>
<dbReference type="EMBL" id="JAUIZM010000003">
    <property type="protein sequence ID" value="KAK1393370.1"/>
    <property type="molecule type" value="Genomic_DNA"/>
</dbReference>